<dbReference type="RefSeq" id="WP_109616215.1">
    <property type="nucleotide sequence ID" value="NZ_QGDO01000001.1"/>
</dbReference>
<proteinExistence type="predicted"/>
<gene>
    <name evidence="1" type="ORF">BC781_1011113</name>
</gene>
<dbReference type="EMBL" id="QGDO01000001">
    <property type="protein sequence ID" value="PWJ44742.1"/>
    <property type="molecule type" value="Genomic_DNA"/>
</dbReference>
<protein>
    <submittedName>
        <fullName evidence="1">Uncharacterized protein</fullName>
    </submittedName>
</protein>
<evidence type="ECO:0000313" key="2">
    <source>
        <dbReference type="Proteomes" id="UP000245535"/>
    </source>
</evidence>
<reference evidence="1 2" key="1">
    <citation type="submission" date="2018-03" db="EMBL/GenBank/DDBJ databases">
        <title>Genomic Encyclopedia of Archaeal and Bacterial Type Strains, Phase II (KMG-II): from individual species to whole genera.</title>
        <authorList>
            <person name="Goeker M."/>
        </authorList>
    </citation>
    <scope>NUCLEOTIDE SEQUENCE [LARGE SCALE GENOMIC DNA]</scope>
    <source>
        <strain evidence="1 2">DSM 28229</strain>
    </source>
</reference>
<name>A0A315ZHH2_SEDFL</name>
<dbReference type="Proteomes" id="UP000245535">
    <property type="component" value="Unassembled WGS sequence"/>
</dbReference>
<accession>A0A315ZHH2</accession>
<organism evidence="1 2">
    <name type="scientific">Sediminitomix flava</name>
    <dbReference type="NCBI Taxonomy" id="379075"/>
    <lineage>
        <taxon>Bacteria</taxon>
        <taxon>Pseudomonadati</taxon>
        <taxon>Bacteroidota</taxon>
        <taxon>Cytophagia</taxon>
        <taxon>Cytophagales</taxon>
        <taxon>Flammeovirgaceae</taxon>
        <taxon>Sediminitomix</taxon>
    </lineage>
</organism>
<sequence length="99" mass="11145">MKLEIACPKCEWKPDGGAHWVCTCGHVWNTFETTGKCPNCGKVWKDTACPTIPGGCGAWSKHINWYRNLDDTMRDEIEEILNEESTKAKLSTDKNTPNT</sequence>
<evidence type="ECO:0000313" key="1">
    <source>
        <dbReference type="EMBL" id="PWJ44742.1"/>
    </source>
</evidence>
<keyword evidence="2" id="KW-1185">Reference proteome</keyword>
<dbReference type="AlphaFoldDB" id="A0A315ZHH2"/>
<dbReference type="OrthoDB" id="129642at2"/>
<comment type="caution">
    <text evidence="1">The sequence shown here is derived from an EMBL/GenBank/DDBJ whole genome shotgun (WGS) entry which is preliminary data.</text>
</comment>